<dbReference type="InterPro" id="IPR002575">
    <property type="entry name" value="Aminoglycoside_PTrfase"/>
</dbReference>
<dbReference type="Gene3D" id="3.90.1200.10">
    <property type="match status" value="1"/>
</dbReference>
<dbReference type="PANTHER" id="PTHR21064">
    <property type="entry name" value="AMINOGLYCOSIDE PHOSPHOTRANSFERASE DOMAIN-CONTAINING PROTEIN-RELATED"/>
    <property type="match status" value="1"/>
</dbReference>
<dbReference type="OrthoDB" id="4030632at2"/>
<dbReference type="Pfam" id="PF01636">
    <property type="entry name" value="APH"/>
    <property type="match status" value="1"/>
</dbReference>
<keyword evidence="4" id="KW-1185">Reference proteome</keyword>
<evidence type="ECO:0000313" key="3">
    <source>
        <dbReference type="EMBL" id="GBF05899.1"/>
    </source>
</evidence>
<sequence length="344" mass="38023">MPHPAQPPSLPAMLGNPPPSPEVLARVAARYGQTPEGLTDLGSFENHVYAFSSPQGERVLRLVHSSHRTGRQVRAELHWLNFLAEGGVSVAAPVPDEEGDLLGTWPDGEGGLYFSSAFVRAAGERARPAELTPGQIQAWGRLLAELHERTQTYQPEDPGGRPSWQDDPYIRDRHALAAGLAVPLDPGILPRFDALVEELAAQPTSPGRFGLVHNDAHPGNFLLQGERLTLFDFDDCAHNFYVNDLAMALYYGVWDAGDREALGKHLWKHLLAGYREVRPLGDADLALVPTLLKLREVDLYLLIQRKWDLTRLSEAQEEMLATYRRNILGDVPYLEFLGAGVPAL</sequence>
<dbReference type="InterPro" id="IPR011009">
    <property type="entry name" value="Kinase-like_dom_sf"/>
</dbReference>
<dbReference type="Gene3D" id="3.30.200.20">
    <property type="entry name" value="Phosphorylase Kinase, domain 1"/>
    <property type="match status" value="1"/>
</dbReference>
<name>A0A2I9CVE2_9DEIO</name>
<comment type="caution">
    <text evidence="3">The sequence shown here is derived from an EMBL/GenBank/DDBJ whole genome shotgun (WGS) entry which is preliminary data.</text>
</comment>
<dbReference type="InterPro" id="IPR050249">
    <property type="entry name" value="Pseudomonas-type_ThrB"/>
</dbReference>
<comment type="similarity">
    <text evidence="1">Belongs to the pseudomonas-type ThrB family.</text>
</comment>
<dbReference type="GO" id="GO:0004413">
    <property type="term" value="F:homoserine kinase activity"/>
    <property type="evidence" value="ECO:0007669"/>
    <property type="project" value="TreeGrafter"/>
</dbReference>
<dbReference type="PANTHER" id="PTHR21064:SF6">
    <property type="entry name" value="AMINOGLYCOSIDE PHOSPHOTRANSFERASE DOMAIN-CONTAINING PROTEIN"/>
    <property type="match status" value="1"/>
</dbReference>
<gene>
    <name evidence="3" type="ORF">DAERI_060159</name>
</gene>
<proteinExistence type="inferred from homology"/>
<evidence type="ECO:0000259" key="2">
    <source>
        <dbReference type="Pfam" id="PF01636"/>
    </source>
</evidence>
<dbReference type="AlphaFoldDB" id="A0A2I9CVE2"/>
<feature type="domain" description="Aminoglycoside phosphotransferase" evidence="2">
    <location>
        <begin position="43"/>
        <end position="280"/>
    </location>
</feature>
<protein>
    <submittedName>
        <fullName evidence="3">YerI protein</fullName>
    </submittedName>
</protein>
<accession>A0A2I9CVE2</accession>
<dbReference type="GO" id="GO:0009088">
    <property type="term" value="P:threonine biosynthetic process"/>
    <property type="evidence" value="ECO:0007669"/>
    <property type="project" value="TreeGrafter"/>
</dbReference>
<dbReference type="EMBL" id="BFAG01000006">
    <property type="protein sequence ID" value="GBF05899.1"/>
    <property type="molecule type" value="Genomic_DNA"/>
</dbReference>
<organism evidence="3 4">
    <name type="scientific">Deinococcus aerius</name>
    <dbReference type="NCBI Taxonomy" id="200253"/>
    <lineage>
        <taxon>Bacteria</taxon>
        <taxon>Thermotogati</taxon>
        <taxon>Deinococcota</taxon>
        <taxon>Deinococci</taxon>
        <taxon>Deinococcales</taxon>
        <taxon>Deinococcaceae</taxon>
        <taxon>Deinococcus</taxon>
    </lineage>
</organism>
<reference evidence="4" key="1">
    <citation type="submission" date="2018-01" db="EMBL/GenBank/DDBJ databases">
        <title>Draft Genome Sequence of the Radioresistant Bacterium Deinococcus aerius TR0125, Isolated from the Higher Atmosphere above Japan.</title>
        <authorList>
            <person name="Satoh K."/>
            <person name="Arai H."/>
            <person name="Sanzen T."/>
            <person name="Kawaguchi Y."/>
            <person name="Hayashi H."/>
            <person name="Yokobori S."/>
            <person name="Yamagishi A."/>
            <person name="Oono Y."/>
            <person name="Narumi I."/>
        </authorList>
    </citation>
    <scope>NUCLEOTIDE SEQUENCE [LARGE SCALE GENOMIC DNA]</scope>
    <source>
        <strain evidence="4">TR0125</strain>
    </source>
</reference>
<dbReference type="SUPFAM" id="SSF56112">
    <property type="entry name" value="Protein kinase-like (PK-like)"/>
    <property type="match status" value="1"/>
</dbReference>
<evidence type="ECO:0000256" key="1">
    <source>
        <dbReference type="ARBA" id="ARBA00038240"/>
    </source>
</evidence>
<dbReference type="Proteomes" id="UP000236569">
    <property type="component" value="Unassembled WGS sequence"/>
</dbReference>
<evidence type="ECO:0000313" key="4">
    <source>
        <dbReference type="Proteomes" id="UP000236569"/>
    </source>
</evidence>